<sequence length="153" mass="16626">MKLDSQKLERQLLGLIAAAEAMPAAAPQVAAETRGHLIVGAQANIYNTASGAYERTQDYLRSLDARARTSKYKVTVTVSSTADYALVIETGREGNLVQLQAEALKRPNAAPAYTEGRSGVEWWLPGPVLTGSQVFALRRLEALFLKKVRAALR</sequence>
<proteinExistence type="predicted"/>
<gene>
    <name evidence="1" type="ORF">GO986_09045</name>
</gene>
<dbReference type="AlphaFoldDB" id="A0A7C9HY30"/>
<dbReference type="Proteomes" id="UP000483286">
    <property type="component" value="Unassembled WGS sequence"/>
</dbReference>
<protein>
    <submittedName>
        <fullName evidence="1">Uncharacterized protein</fullName>
    </submittedName>
</protein>
<evidence type="ECO:0000313" key="2">
    <source>
        <dbReference type="Proteomes" id="UP000483286"/>
    </source>
</evidence>
<organism evidence="1 2">
    <name type="scientific">Deinococcus arboris</name>
    <dbReference type="NCBI Taxonomy" id="2682977"/>
    <lineage>
        <taxon>Bacteria</taxon>
        <taxon>Thermotogati</taxon>
        <taxon>Deinococcota</taxon>
        <taxon>Deinococci</taxon>
        <taxon>Deinococcales</taxon>
        <taxon>Deinococcaceae</taxon>
        <taxon>Deinococcus</taxon>
    </lineage>
</organism>
<comment type="caution">
    <text evidence="1">The sequence shown here is derived from an EMBL/GenBank/DDBJ whole genome shotgun (WGS) entry which is preliminary data.</text>
</comment>
<dbReference type="RefSeq" id="WP_157458960.1">
    <property type="nucleotide sequence ID" value="NZ_WQLB01000009.1"/>
</dbReference>
<reference evidence="1 2" key="1">
    <citation type="submission" date="2019-12" db="EMBL/GenBank/DDBJ databases">
        <title>Deinococcus sp. HMF7620 Genome sequencing and assembly.</title>
        <authorList>
            <person name="Kang H."/>
            <person name="Kim H."/>
            <person name="Joh K."/>
        </authorList>
    </citation>
    <scope>NUCLEOTIDE SEQUENCE [LARGE SCALE GENOMIC DNA]</scope>
    <source>
        <strain evidence="1 2">HMF7620</strain>
    </source>
</reference>
<evidence type="ECO:0000313" key="1">
    <source>
        <dbReference type="EMBL" id="MVN86910.1"/>
    </source>
</evidence>
<name>A0A7C9HY30_9DEIO</name>
<dbReference type="EMBL" id="WQLB01000009">
    <property type="protein sequence ID" value="MVN86910.1"/>
    <property type="molecule type" value="Genomic_DNA"/>
</dbReference>
<accession>A0A7C9HY30</accession>
<keyword evidence="2" id="KW-1185">Reference proteome</keyword>